<proteinExistence type="predicted"/>
<organism evidence="1 2">
    <name type="scientific">Chaetomium tenue</name>
    <dbReference type="NCBI Taxonomy" id="1854479"/>
    <lineage>
        <taxon>Eukaryota</taxon>
        <taxon>Fungi</taxon>
        <taxon>Dikarya</taxon>
        <taxon>Ascomycota</taxon>
        <taxon>Pezizomycotina</taxon>
        <taxon>Sordariomycetes</taxon>
        <taxon>Sordariomycetidae</taxon>
        <taxon>Sordariales</taxon>
        <taxon>Chaetomiaceae</taxon>
        <taxon>Chaetomium</taxon>
    </lineage>
</organism>
<sequence length="290" mass="31306">MSNVSTPTLGPYTPQTLPPISPSPLGANPAQAALNDNIPPLSLELLTSREDKAAALKLVADSIAQQRQLAAFHLVFHPLPLAAIVAVLAGIYRYAWTQNSQHDLGTALMLASGAIMTYLTAIRFLTSGYLRAAEELSWDFLTAGRDGDEEDLVFGTRYGPDVVGALVLRLERPSPSSDGNSGGGGGGGGGRRKAHSRQNSFKLKGGRGVIRAWTTRLRYRGKGLGGDLLREAVRVARERCGKDAEVGFAKEHANSIMVLPEMFNSPFRKGEMRAARALERMIGERDGRRR</sequence>
<protein>
    <submittedName>
        <fullName evidence="1">Uncharacterized protein</fullName>
    </submittedName>
</protein>
<dbReference type="EMBL" id="JAGIZQ010000004">
    <property type="protein sequence ID" value="KAH6631431.1"/>
    <property type="molecule type" value="Genomic_DNA"/>
</dbReference>
<accession>A0ACB7P9B6</accession>
<evidence type="ECO:0000313" key="2">
    <source>
        <dbReference type="Proteomes" id="UP000724584"/>
    </source>
</evidence>
<keyword evidence="2" id="KW-1185">Reference proteome</keyword>
<comment type="caution">
    <text evidence="1">The sequence shown here is derived from an EMBL/GenBank/DDBJ whole genome shotgun (WGS) entry which is preliminary data.</text>
</comment>
<name>A0ACB7P9B6_9PEZI</name>
<reference evidence="1 2" key="1">
    <citation type="journal article" date="2021" name="Nat. Commun.">
        <title>Genetic determinants of endophytism in the Arabidopsis root mycobiome.</title>
        <authorList>
            <person name="Mesny F."/>
            <person name="Miyauchi S."/>
            <person name="Thiergart T."/>
            <person name="Pickel B."/>
            <person name="Atanasova L."/>
            <person name="Karlsson M."/>
            <person name="Huettel B."/>
            <person name="Barry K.W."/>
            <person name="Haridas S."/>
            <person name="Chen C."/>
            <person name="Bauer D."/>
            <person name="Andreopoulos W."/>
            <person name="Pangilinan J."/>
            <person name="LaButti K."/>
            <person name="Riley R."/>
            <person name="Lipzen A."/>
            <person name="Clum A."/>
            <person name="Drula E."/>
            <person name="Henrissat B."/>
            <person name="Kohler A."/>
            <person name="Grigoriev I.V."/>
            <person name="Martin F.M."/>
            <person name="Hacquard S."/>
        </authorList>
    </citation>
    <scope>NUCLEOTIDE SEQUENCE [LARGE SCALE GENOMIC DNA]</scope>
    <source>
        <strain evidence="1 2">MPI-SDFR-AT-0079</strain>
    </source>
</reference>
<evidence type="ECO:0000313" key="1">
    <source>
        <dbReference type="EMBL" id="KAH6631431.1"/>
    </source>
</evidence>
<gene>
    <name evidence="1" type="ORF">F5144DRAFT_218461</name>
</gene>
<dbReference type="Proteomes" id="UP000724584">
    <property type="component" value="Unassembled WGS sequence"/>
</dbReference>